<gene>
    <name evidence="3" type="ORF">CSUI_004006</name>
</gene>
<reference evidence="3 4" key="1">
    <citation type="journal article" date="2017" name="Int. J. Parasitol.">
        <title>The genome of the protozoan parasite Cystoisospora suis and a reverse vaccinology approach to identify vaccine candidates.</title>
        <authorList>
            <person name="Palmieri N."/>
            <person name="Shrestha A."/>
            <person name="Ruttkowski B."/>
            <person name="Beck T."/>
            <person name="Vogl C."/>
            <person name="Tomley F."/>
            <person name="Blake D.P."/>
            <person name="Joachim A."/>
        </authorList>
    </citation>
    <scope>NUCLEOTIDE SEQUENCE [LARGE SCALE GENOMIC DNA]</scope>
    <source>
        <strain evidence="3 4">Wien I</strain>
    </source>
</reference>
<dbReference type="InterPro" id="IPR037047">
    <property type="entry name" value="PITH_dom_sf"/>
</dbReference>
<evidence type="ECO:0000256" key="1">
    <source>
        <dbReference type="ARBA" id="ARBA00025788"/>
    </source>
</evidence>
<dbReference type="PANTHER" id="PTHR12175">
    <property type="entry name" value="AD039 HT014 THIOREDOXIN FAMILY TRP26"/>
    <property type="match status" value="1"/>
</dbReference>
<dbReference type="GO" id="GO:0005737">
    <property type="term" value="C:cytoplasm"/>
    <property type="evidence" value="ECO:0007669"/>
    <property type="project" value="UniProtKB-ARBA"/>
</dbReference>
<dbReference type="InterPro" id="IPR008979">
    <property type="entry name" value="Galactose-bd-like_sf"/>
</dbReference>
<evidence type="ECO:0000259" key="2">
    <source>
        <dbReference type="PROSITE" id="PS51532"/>
    </source>
</evidence>
<organism evidence="3 4">
    <name type="scientific">Cystoisospora suis</name>
    <dbReference type="NCBI Taxonomy" id="483139"/>
    <lineage>
        <taxon>Eukaryota</taxon>
        <taxon>Sar</taxon>
        <taxon>Alveolata</taxon>
        <taxon>Apicomplexa</taxon>
        <taxon>Conoidasida</taxon>
        <taxon>Coccidia</taxon>
        <taxon>Eucoccidiorida</taxon>
        <taxon>Eimeriorina</taxon>
        <taxon>Sarcocystidae</taxon>
        <taxon>Cystoisospora</taxon>
    </lineage>
</organism>
<proteinExistence type="inferred from homology"/>
<name>A0A2C6KNT4_9APIC</name>
<dbReference type="PANTHER" id="PTHR12175:SF5">
    <property type="entry name" value="OS03G0795500 PROTEIN"/>
    <property type="match status" value="1"/>
</dbReference>
<feature type="domain" description="PITH" evidence="2">
    <location>
        <begin position="38"/>
        <end position="263"/>
    </location>
</feature>
<sequence length="263" mass="29450">MSRQAGSIASPCDAETEEEEELRREALLFSGLQHNATFQLKEKLCVNLFQNFVDWQNVHCLNDSYTDPFPSRDWRAVRPRNGQKFVASAGDPQMIIHIPFKRKVKLMGLTFSVDPELIRYGPATVHLFKDLPALDFNDVEEVTPLYTFHLKPEDLCHDLPSVSTSDRGAADSTDREAVRAGFSGQLLASQPHCTRSVETLGPISAAQSLPVGAIPLPVRLFGVTSSLWMFIENNQGNEDITRLSSLQVWGVPLEDLNVKHIHR</sequence>
<accession>A0A2C6KNT4</accession>
<evidence type="ECO:0000313" key="3">
    <source>
        <dbReference type="EMBL" id="PHJ22150.1"/>
    </source>
</evidence>
<dbReference type="OrthoDB" id="10263751at2759"/>
<comment type="similarity">
    <text evidence="1">Belongs to the PITHD1 family.</text>
</comment>
<keyword evidence="4" id="KW-1185">Reference proteome</keyword>
<dbReference type="EMBL" id="MIGC01001798">
    <property type="protein sequence ID" value="PHJ22150.1"/>
    <property type="molecule type" value="Genomic_DNA"/>
</dbReference>
<dbReference type="Gene3D" id="2.60.120.470">
    <property type="entry name" value="PITH domain"/>
    <property type="match status" value="1"/>
</dbReference>
<evidence type="ECO:0000313" key="4">
    <source>
        <dbReference type="Proteomes" id="UP000221165"/>
    </source>
</evidence>
<dbReference type="AlphaFoldDB" id="A0A2C6KNT4"/>
<dbReference type="GeneID" id="94427412"/>
<dbReference type="PROSITE" id="PS51532">
    <property type="entry name" value="PITH"/>
    <property type="match status" value="1"/>
</dbReference>
<dbReference type="VEuPathDB" id="ToxoDB:CSUI_004006"/>
<dbReference type="SUPFAM" id="SSF49785">
    <property type="entry name" value="Galactose-binding domain-like"/>
    <property type="match status" value="1"/>
</dbReference>
<dbReference type="Pfam" id="PF06201">
    <property type="entry name" value="PITH"/>
    <property type="match status" value="2"/>
</dbReference>
<dbReference type="InterPro" id="IPR045099">
    <property type="entry name" value="PITH1-like"/>
</dbReference>
<comment type="caution">
    <text evidence="3">The sequence shown here is derived from an EMBL/GenBank/DDBJ whole genome shotgun (WGS) entry which is preliminary data.</text>
</comment>
<dbReference type="RefSeq" id="XP_067923827.1">
    <property type="nucleotide sequence ID" value="XM_068064201.1"/>
</dbReference>
<protein>
    <submittedName>
        <fullName evidence="3">Pith domain-containing protein at3g04780-like</fullName>
    </submittedName>
</protein>
<dbReference type="Proteomes" id="UP000221165">
    <property type="component" value="Unassembled WGS sequence"/>
</dbReference>
<dbReference type="InterPro" id="IPR010400">
    <property type="entry name" value="PITH_dom"/>
</dbReference>